<proteinExistence type="predicted"/>
<feature type="non-terminal residue" evidence="1">
    <location>
        <position position="54"/>
    </location>
</feature>
<evidence type="ECO:0000313" key="1">
    <source>
        <dbReference type="EMBL" id="CAF5116708.1"/>
    </source>
</evidence>
<reference evidence="1" key="1">
    <citation type="submission" date="2021-02" db="EMBL/GenBank/DDBJ databases">
        <authorList>
            <person name="Nowell W R."/>
        </authorList>
    </citation>
    <scope>NUCLEOTIDE SEQUENCE</scope>
</reference>
<name>A0A8S3FDD0_9BILA</name>
<comment type="caution">
    <text evidence="1">The sequence shown here is derived from an EMBL/GenBank/DDBJ whole genome shotgun (WGS) entry which is preliminary data.</text>
</comment>
<protein>
    <submittedName>
        <fullName evidence="1">Uncharacterized protein</fullName>
    </submittedName>
</protein>
<sequence length="54" mass="6336">MAGRYHRMVWTQWTGPVPPGTGSETMEKHYPISGWPQRALSPRDIVNREYSKYE</sequence>
<dbReference type="Proteomes" id="UP000681720">
    <property type="component" value="Unassembled WGS sequence"/>
</dbReference>
<organism evidence="1 2">
    <name type="scientific">Rotaria magnacalcarata</name>
    <dbReference type="NCBI Taxonomy" id="392030"/>
    <lineage>
        <taxon>Eukaryota</taxon>
        <taxon>Metazoa</taxon>
        <taxon>Spiralia</taxon>
        <taxon>Gnathifera</taxon>
        <taxon>Rotifera</taxon>
        <taxon>Eurotatoria</taxon>
        <taxon>Bdelloidea</taxon>
        <taxon>Philodinida</taxon>
        <taxon>Philodinidae</taxon>
        <taxon>Rotaria</taxon>
    </lineage>
</organism>
<dbReference type="EMBL" id="CAJOBJ010262769">
    <property type="protein sequence ID" value="CAF5116708.1"/>
    <property type="molecule type" value="Genomic_DNA"/>
</dbReference>
<gene>
    <name evidence="1" type="ORF">GIL414_LOCUS63365</name>
</gene>
<dbReference type="AlphaFoldDB" id="A0A8S3FDD0"/>
<accession>A0A8S3FDD0</accession>
<evidence type="ECO:0000313" key="2">
    <source>
        <dbReference type="Proteomes" id="UP000681720"/>
    </source>
</evidence>